<reference evidence="1 2" key="1">
    <citation type="submission" date="2009-01" db="EMBL/GenBank/DDBJ databases">
        <authorList>
            <person name="Fulton L."/>
            <person name="Clifton S."/>
            <person name="Fulton B."/>
            <person name="Xu J."/>
            <person name="Minx P."/>
            <person name="Pepin K.H."/>
            <person name="Johnson M."/>
            <person name="Bhonagiri V."/>
            <person name="Nash W.E."/>
            <person name="Mardis E.R."/>
            <person name="Wilson R.K."/>
        </authorList>
    </citation>
    <scope>NUCLEOTIDE SEQUENCE [LARGE SCALE GENOMIC DNA]</scope>
    <source>
        <strain evidence="2">DSM 10507 / JCM 14656 / S5a33</strain>
    </source>
</reference>
<comment type="caution">
    <text evidence="1">The sequence shown here is derived from an EMBL/GenBank/DDBJ whole genome shotgun (WGS) entry which is preliminary data.</text>
</comment>
<keyword evidence="2" id="KW-1185">Reference proteome</keyword>
<gene>
    <name evidence="1" type="ORF">RUMHYD_02664</name>
</gene>
<accession>C0CP63</accession>
<evidence type="ECO:0008006" key="3">
    <source>
        <dbReference type="Google" id="ProtNLM"/>
    </source>
</evidence>
<dbReference type="eggNOG" id="COG1533">
    <property type="taxonomic scope" value="Bacteria"/>
</dbReference>
<organism evidence="1 2">
    <name type="scientific">Blautia hydrogenotrophica (strain DSM 10507 / JCM 14656 / S5a33)</name>
    <name type="common">Ruminococcus hydrogenotrophicus</name>
    <dbReference type="NCBI Taxonomy" id="476272"/>
    <lineage>
        <taxon>Bacteria</taxon>
        <taxon>Bacillati</taxon>
        <taxon>Bacillota</taxon>
        <taxon>Clostridia</taxon>
        <taxon>Lachnospirales</taxon>
        <taxon>Lachnospiraceae</taxon>
        <taxon>Blautia</taxon>
    </lineage>
</organism>
<dbReference type="Pfam" id="PF08902">
    <property type="entry name" value="DUF1848"/>
    <property type="match status" value="1"/>
</dbReference>
<dbReference type="Proteomes" id="UP000003100">
    <property type="component" value="Unassembled WGS sequence"/>
</dbReference>
<protein>
    <recommendedName>
        <fullName evidence="3">DUF1848 domain-containing protein</fullName>
    </recommendedName>
</protein>
<dbReference type="PATRIC" id="fig|476272.21.peg.794"/>
<name>C0CP63_BLAHS</name>
<reference evidence="1 2" key="2">
    <citation type="submission" date="2009-02" db="EMBL/GenBank/DDBJ databases">
        <title>Draft genome sequence of Blautia hydrogenotrophica DSM 10507 (Ruminococcus hydrogenotrophicus DSM 10507).</title>
        <authorList>
            <person name="Sudarsanam P."/>
            <person name="Ley R."/>
            <person name="Guruge J."/>
            <person name="Turnbaugh P.J."/>
            <person name="Mahowald M."/>
            <person name="Liep D."/>
            <person name="Gordon J."/>
        </authorList>
    </citation>
    <scope>NUCLEOTIDE SEQUENCE [LARGE SCALE GENOMIC DNA]</scope>
    <source>
        <strain evidence="2">DSM 10507 / JCM 14656 / S5a33</strain>
    </source>
</reference>
<dbReference type="EMBL" id="ACBZ01000145">
    <property type="protein sequence ID" value="EEG48447.1"/>
    <property type="molecule type" value="Genomic_DNA"/>
</dbReference>
<dbReference type="HOGENOM" id="CLU_069130_0_0_9"/>
<dbReference type="RefSeq" id="WP_005950213.1">
    <property type="nucleotide sequence ID" value="NZ_CP136423.1"/>
</dbReference>
<dbReference type="AlphaFoldDB" id="C0CP63"/>
<proteinExistence type="predicted"/>
<sequence length="316" mass="36722">MIVSVSRRTDIPACYSDWFWNRLKEGYVLVRNPMNDRQVSRISLNPRAVDGFVFWTKNPLPMLRRLEELEEYPYYFQFTLTPYGRDLEPGLPSKRERLLPAFIALSEKIGPDRVVWRYDPIVFNRKYTLQTHIRCFEAMTKLLGNYTKRCVISFLDRYRKIEGWMKETGAKTPTREEIEALGKAFSASAKKYGIELYTCCETVDLSEFEIFHGSCVDVSLLRGCGGGSWKAEKDPGQRKECGCAASIDIGAYDTCRNLCRYCYANRSLSVVDRNHRLHNPLSPLLYGELQAEDRVTERKMRLLRDGQLSLFNGYYE</sequence>
<dbReference type="InterPro" id="IPR014998">
    <property type="entry name" value="DUF1848"/>
</dbReference>
<dbReference type="GeneID" id="86822752"/>
<evidence type="ECO:0000313" key="2">
    <source>
        <dbReference type="Proteomes" id="UP000003100"/>
    </source>
</evidence>
<evidence type="ECO:0000313" key="1">
    <source>
        <dbReference type="EMBL" id="EEG48447.1"/>
    </source>
</evidence>